<keyword evidence="1" id="KW-0175">Coiled coil</keyword>
<reference evidence="3" key="1">
    <citation type="journal article" date="2020" name="mSystems">
        <title>Genome- and Community-Level Interaction Insights into Carbon Utilization and Element Cycling Functions of Hydrothermarchaeota in Hydrothermal Sediment.</title>
        <authorList>
            <person name="Zhou Z."/>
            <person name="Liu Y."/>
            <person name="Xu W."/>
            <person name="Pan J."/>
            <person name="Luo Z.H."/>
            <person name="Li M."/>
        </authorList>
    </citation>
    <scope>NUCLEOTIDE SEQUENCE [LARGE SCALE GENOMIC DNA]</scope>
    <source>
        <strain evidence="3">SpSt-114</strain>
    </source>
</reference>
<accession>A0A7C5SXS2</accession>
<comment type="caution">
    <text evidence="3">The sequence shown here is derived from an EMBL/GenBank/DDBJ whole genome shotgun (WGS) entry which is preliminary data.</text>
</comment>
<dbReference type="Pfam" id="PF13558">
    <property type="entry name" value="SbcC_Walker_B"/>
    <property type="match status" value="1"/>
</dbReference>
<dbReference type="PANTHER" id="PTHR32114">
    <property type="entry name" value="ABC TRANSPORTER ABCH.3"/>
    <property type="match status" value="1"/>
</dbReference>
<dbReference type="Gene3D" id="3.40.50.300">
    <property type="entry name" value="P-loop containing nucleotide triphosphate hydrolases"/>
    <property type="match status" value="2"/>
</dbReference>
<proteinExistence type="predicted"/>
<sequence>MRPIRLELENFTIFRGRHSVDFSGLRFFIIQGRTGAGKTSLIDAMCYALFGKVPRHGDRRDLHEHLISKGTDHMRVFLEFSVRDRRYAIERAVRRGRGEVRFWEGNKLKNVRANELPELVKKVLGVDYDTFTKVILLPQGQFDRFLKPERPQQRREILNKLLGVDTLIEKMAELIRETKRQIENRLESITASLRELSFATKEELERVNKEIVLLEKDLNLLEEEKKKLQERLNVASHRDRLQGELAECQRQLAELLEKAEKMEQLERDLQVMEELSSYAPYVESFKSLSQREEQEIKEIKNLKEKLAKLSHQREQFQIQLEKYRQEWERLGEYDVQIEQLTKDLERLKNALEKHRERNQKLEELERVEEEIKTLEEDIKNLTERIDRGERYIKELREKIEDLEEKQKRLLELNPIKIKLDEVRRERESLELLKKEKEGLEEQLEKIREDIKEKESSLIRFHVEHIRAHLKEGDLCPVCGNVIAQLPPTEPSENFETIKRELDKLKALESEHLEKKARIESKLFALEEKEKELRQLLNEWEEEERFEEEYRELQRSQAELEEGRRKLKQAEEKLENLKKELSAKRERLSTLEGKREKLQTSIKEIEEHLAIEGFWEVKEQDIREKQVQLKTLKDRRDMIRNNYTTISEQLRIVELEEKRVQTALSERERNIQSLKEEKERVAKNLEPAIKKFGLGTVQELEKLIKPKEYIERLKQELEDYKRNVALLEEKEQRLKEELKNFEGVEPTQEIKAKMQQLEEEYKNKSVQLGHLREQKTRIEEGLKKREELLKDQEELQRKEGIYRILERDFRADRLQEFLSQIMLQKIIARANFYLQKFTAGAYEYDLEGSDILVIDRLSGHKRSVSTLSGGETFLASLSLAFGVSDIISKNAPIESLFIDEGFGSLDRETREELSQFFEMIKLNANRMVGIISHLEDLAEKFDQRIEVVRRGDRSFVNVIV</sequence>
<dbReference type="InterPro" id="IPR038729">
    <property type="entry name" value="Rad50/SbcC_AAA"/>
</dbReference>
<dbReference type="EMBL" id="DSAC01000026">
    <property type="protein sequence ID" value="HHO73460.1"/>
    <property type="molecule type" value="Genomic_DNA"/>
</dbReference>
<dbReference type="GO" id="GO:0006302">
    <property type="term" value="P:double-strand break repair"/>
    <property type="evidence" value="ECO:0007669"/>
    <property type="project" value="InterPro"/>
</dbReference>
<dbReference type="Gene3D" id="1.20.1480.30">
    <property type="entry name" value="Designed four-helix bundle protein"/>
    <property type="match status" value="1"/>
</dbReference>
<feature type="coiled-coil region" evidence="1">
    <location>
        <begin position="204"/>
        <end position="456"/>
    </location>
</feature>
<evidence type="ECO:0000256" key="1">
    <source>
        <dbReference type="SAM" id="Coils"/>
    </source>
</evidence>
<feature type="coiled-coil region" evidence="1">
    <location>
        <begin position="497"/>
        <end position="683"/>
    </location>
</feature>
<evidence type="ECO:0000259" key="2">
    <source>
        <dbReference type="Pfam" id="PF13476"/>
    </source>
</evidence>
<name>A0A7C5SXS2_9AQUI</name>
<dbReference type="GO" id="GO:0016887">
    <property type="term" value="F:ATP hydrolysis activity"/>
    <property type="evidence" value="ECO:0007669"/>
    <property type="project" value="InterPro"/>
</dbReference>
<feature type="domain" description="Rad50/SbcC-type AAA" evidence="2">
    <location>
        <begin position="5"/>
        <end position="219"/>
    </location>
</feature>
<feature type="coiled-coil region" evidence="1">
    <location>
        <begin position="709"/>
        <end position="797"/>
    </location>
</feature>
<dbReference type="PANTHER" id="PTHR32114:SF2">
    <property type="entry name" value="ABC TRANSPORTER ABCH.3"/>
    <property type="match status" value="1"/>
</dbReference>
<dbReference type="Pfam" id="PF13476">
    <property type="entry name" value="AAA_23"/>
    <property type="match status" value="1"/>
</dbReference>
<gene>
    <name evidence="3" type="ORF">ENN04_02345</name>
</gene>
<dbReference type="SUPFAM" id="SSF52540">
    <property type="entry name" value="P-loop containing nucleoside triphosphate hydrolases"/>
    <property type="match status" value="2"/>
</dbReference>
<organism evidence="3">
    <name type="scientific">Thermocrinis ruber</name>
    <dbReference type="NCBI Taxonomy" id="75906"/>
    <lineage>
        <taxon>Bacteria</taxon>
        <taxon>Pseudomonadati</taxon>
        <taxon>Aquificota</taxon>
        <taxon>Aquificia</taxon>
        <taxon>Aquificales</taxon>
        <taxon>Aquificaceae</taxon>
        <taxon>Thermocrinis</taxon>
    </lineage>
</organism>
<dbReference type="InterPro" id="IPR027417">
    <property type="entry name" value="P-loop_NTPase"/>
</dbReference>
<dbReference type="AlphaFoldDB" id="A0A7C5SXS2"/>
<protein>
    <recommendedName>
        <fullName evidence="2">Rad50/SbcC-type AAA domain-containing protein</fullName>
    </recommendedName>
</protein>
<evidence type="ECO:0000313" key="3">
    <source>
        <dbReference type="EMBL" id="HHO73460.1"/>
    </source>
</evidence>